<dbReference type="OrthoDB" id="7205533at2"/>
<organism evidence="2 3">
    <name type="scientific">Pseudaestuariivita atlantica</name>
    <dbReference type="NCBI Taxonomy" id="1317121"/>
    <lineage>
        <taxon>Bacteria</taxon>
        <taxon>Pseudomonadati</taxon>
        <taxon>Pseudomonadota</taxon>
        <taxon>Alphaproteobacteria</taxon>
        <taxon>Rhodobacterales</taxon>
        <taxon>Paracoccaceae</taxon>
        <taxon>Pseudaestuariivita</taxon>
    </lineage>
</organism>
<feature type="domain" description="N-acetyltransferase" evidence="1">
    <location>
        <begin position="1"/>
        <end position="169"/>
    </location>
</feature>
<sequence length="169" mass="18383">MVFRLANDSDASSIAAISIEVWVGTYLKNGVSAFFADYALQEFTVEKTSRLIRDPDQFMLVSENSEGLDGFIRVSANSPAPVSGCSEVEISTFYVQPRHHGKGIGTCLLSAALDHCRDASVGSVWLATNAENDPAIAFYLAAGFEHVGETHFRIGDQGYLNNVYRLSLP</sequence>
<dbReference type="PATRIC" id="fig|1317121.7.peg.3362"/>
<evidence type="ECO:0000313" key="3">
    <source>
        <dbReference type="Proteomes" id="UP000036938"/>
    </source>
</evidence>
<dbReference type="Proteomes" id="UP000036938">
    <property type="component" value="Unassembled WGS sequence"/>
</dbReference>
<reference evidence="2 3" key="1">
    <citation type="journal article" date="2015" name="Int. J. Syst. Evol. Microbiol.">
        <title>Aestuariivita atlantica sp. nov., isolated from deep sea sediment of the Atlantic Ocean.</title>
        <authorList>
            <person name="Li G."/>
            <person name="Lai Q."/>
            <person name="Du Y."/>
            <person name="Liu X."/>
            <person name="Sun F."/>
            <person name="Shao Z."/>
        </authorList>
    </citation>
    <scope>NUCLEOTIDE SEQUENCE [LARGE SCALE GENOMIC DNA]</scope>
    <source>
        <strain evidence="2 3">22II-S11-z3</strain>
    </source>
</reference>
<dbReference type="PANTHER" id="PTHR43072">
    <property type="entry name" value="N-ACETYLTRANSFERASE"/>
    <property type="match status" value="1"/>
</dbReference>
<comment type="caution">
    <text evidence="2">The sequence shown here is derived from an EMBL/GenBank/DDBJ whole genome shotgun (WGS) entry which is preliminary data.</text>
</comment>
<protein>
    <submittedName>
        <fullName evidence="2">GCN5 family acetyltransferase</fullName>
    </submittedName>
</protein>
<dbReference type="EMBL" id="AQQZ01000005">
    <property type="protein sequence ID" value="KNG93392.1"/>
    <property type="molecule type" value="Genomic_DNA"/>
</dbReference>
<dbReference type="PANTHER" id="PTHR43072:SF60">
    <property type="entry name" value="L-2,4-DIAMINOBUTYRIC ACID ACETYLTRANSFERASE"/>
    <property type="match status" value="1"/>
</dbReference>
<gene>
    <name evidence="2" type="ORF">ATO11_13250</name>
</gene>
<evidence type="ECO:0000259" key="1">
    <source>
        <dbReference type="PROSITE" id="PS51186"/>
    </source>
</evidence>
<keyword evidence="3" id="KW-1185">Reference proteome</keyword>
<dbReference type="AlphaFoldDB" id="A0A0L1JNU3"/>
<dbReference type="Gene3D" id="3.40.630.30">
    <property type="match status" value="1"/>
</dbReference>
<evidence type="ECO:0000313" key="2">
    <source>
        <dbReference type="EMBL" id="KNG93392.1"/>
    </source>
</evidence>
<keyword evidence="2" id="KW-0808">Transferase</keyword>
<dbReference type="STRING" id="1317121.ATO11_13250"/>
<dbReference type="InterPro" id="IPR016181">
    <property type="entry name" value="Acyl_CoA_acyltransferase"/>
</dbReference>
<name>A0A0L1JNU3_9RHOB</name>
<dbReference type="InterPro" id="IPR000182">
    <property type="entry name" value="GNAT_dom"/>
</dbReference>
<dbReference type="SUPFAM" id="SSF55729">
    <property type="entry name" value="Acyl-CoA N-acyltransferases (Nat)"/>
    <property type="match status" value="1"/>
</dbReference>
<dbReference type="GO" id="GO:0016747">
    <property type="term" value="F:acyltransferase activity, transferring groups other than amino-acyl groups"/>
    <property type="evidence" value="ECO:0007669"/>
    <property type="project" value="InterPro"/>
</dbReference>
<proteinExistence type="predicted"/>
<dbReference type="Pfam" id="PF00583">
    <property type="entry name" value="Acetyltransf_1"/>
    <property type="match status" value="1"/>
</dbReference>
<dbReference type="CDD" id="cd04301">
    <property type="entry name" value="NAT_SF"/>
    <property type="match status" value="1"/>
</dbReference>
<accession>A0A0L1JNU3</accession>
<dbReference type="PROSITE" id="PS51186">
    <property type="entry name" value="GNAT"/>
    <property type="match status" value="1"/>
</dbReference>